<dbReference type="PANTHER" id="PTHR47718">
    <property type="entry name" value="OS01G0519700 PROTEIN"/>
    <property type="match status" value="1"/>
</dbReference>
<sequence length="141" mass="16404">MMKCYRLYKETVGGYANIGATSVDFKNFKRDLKAYLVGVDAQRLIDKLFRKKETSSAFSFDYVVDESDQLTRIFWVDPVCVKNYALFGDVVSFDATYETTGITWFLPLSPALIITKSALLLVWVCFLRRTWNHIFNYFVVF</sequence>
<protein>
    <recommendedName>
        <fullName evidence="4">Protein FAR1-RELATED SEQUENCE</fullName>
    </recommendedName>
</protein>
<evidence type="ECO:0000313" key="3">
    <source>
        <dbReference type="Proteomes" id="UP001152523"/>
    </source>
</evidence>
<evidence type="ECO:0008006" key="4">
    <source>
        <dbReference type="Google" id="ProtNLM"/>
    </source>
</evidence>
<dbReference type="AlphaFoldDB" id="A0AAV0FSG1"/>
<evidence type="ECO:0000256" key="1">
    <source>
        <dbReference type="SAM" id="Phobius"/>
    </source>
</evidence>
<reference evidence="2" key="1">
    <citation type="submission" date="2022-07" db="EMBL/GenBank/DDBJ databases">
        <authorList>
            <person name="Macas J."/>
            <person name="Novak P."/>
            <person name="Neumann P."/>
        </authorList>
    </citation>
    <scope>NUCLEOTIDE SEQUENCE</scope>
</reference>
<dbReference type="PANTHER" id="PTHR47718:SF18">
    <property type="entry name" value="PROTEIN FAR1-RELATED SEQUENCE 5-LIKE"/>
    <property type="match status" value="1"/>
</dbReference>
<dbReference type="Proteomes" id="UP001152523">
    <property type="component" value="Unassembled WGS sequence"/>
</dbReference>
<dbReference type="EMBL" id="CAMAPF010001010">
    <property type="protein sequence ID" value="CAH9138537.1"/>
    <property type="molecule type" value="Genomic_DNA"/>
</dbReference>
<keyword evidence="1" id="KW-1133">Transmembrane helix</keyword>
<name>A0AAV0FSG1_9ASTE</name>
<keyword evidence="1" id="KW-0812">Transmembrane</keyword>
<keyword evidence="1" id="KW-0472">Membrane</keyword>
<gene>
    <name evidence="2" type="ORF">CEPIT_LOCUS36881</name>
</gene>
<proteinExistence type="predicted"/>
<organism evidence="2 3">
    <name type="scientific">Cuscuta epithymum</name>
    <dbReference type="NCBI Taxonomy" id="186058"/>
    <lineage>
        <taxon>Eukaryota</taxon>
        <taxon>Viridiplantae</taxon>
        <taxon>Streptophyta</taxon>
        <taxon>Embryophyta</taxon>
        <taxon>Tracheophyta</taxon>
        <taxon>Spermatophyta</taxon>
        <taxon>Magnoliopsida</taxon>
        <taxon>eudicotyledons</taxon>
        <taxon>Gunneridae</taxon>
        <taxon>Pentapetalae</taxon>
        <taxon>asterids</taxon>
        <taxon>lamiids</taxon>
        <taxon>Solanales</taxon>
        <taxon>Convolvulaceae</taxon>
        <taxon>Cuscuteae</taxon>
        <taxon>Cuscuta</taxon>
        <taxon>Cuscuta subgen. Cuscuta</taxon>
    </lineage>
</organism>
<feature type="transmembrane region" description="Helical" evidence="1">
    <location>
        <begin position="104"/>
        <end position="127"/>
    </location>
</feature>
<evidence type="ECO:0000313" key="2">
    <source>
        <dbReference type="EMBL" id="CAH9138537.1"/>
    </source>
</evidence>
<keyword evidence="3" id="KW-1185">Reference proteome</keyword>
<accession>A0AAV0FSG1</accession>
<comment type="caution">
    <text evidence="2">The sequence shown here is derived from an EMBL/GenBank/DDBJ whole genome shotgun (WGS) entry which is preliminary data.</text>
</comment>